<proteinExistence type="inferred from homology"/>
<evidence type="ECO:0000313" key="5">
    <source>
        <dbReference type="EMBL" id="UTX43189.1"/>
    </source>
</evidence>
<dbReference type="Pfam" id="PF01423">
    <property type="entry name" value="LSM"/>
    <property type="match status" value="1"/>
</dbReference>
<dbReference type="GO" id="GO:0097526">
    <property type="term" value="C:spliceosomal tri-snRNP complex"/>
    <property type="evidence" value="ECO:0007669"/>
    <property type="project" value="TreeGrafter"/>
</dbReference>
<dbReference type="OrthoDB" id="2146at2759"/>
<dbReference type="InterPro" id="IPR044641">
    <property type="entry name" value="Lsm7/SmG-like"/>
</dbReference>
<dbReference type="GO" id="GO:0005682">
    <property type="term" value="C:U5 snRNP"/>
    <property type="evidence" value="ECO:0007669"/>
    <property type="project" value="TreeGrafter"/>
</dbReference>
<feature type="domain" description="Sm" evidence="4">
    <location>
        <begin position="4"/>
        <end position="71"/>
    </location>
</feature>
<organism evidence="5 7">
    <name type="scientific">Encephalitozoon hellem</name>
    <name type="common">Microsporidian parasite</name>
    <dbReference type="NCBI Taxonomy" id="27973"/>
    <lineage>
        <taxon>Eukaryota</taxon>
        <taxon>Fungi</taxon>
        <taxon>Fungi incertae sedis</taxon>
        <taxon>Microsporidia</taxon>
        <taxon>Unikaryonidae</taxon>
        <taxon>Encephalitozoon</taxon>
    </lineage>
</organism>
<dbReference type="EMBL" id="CP075151">
    <property type="protein sequence ID" value="UTX43189.1"/>
    <property type="molecule type" value="Genomic_DNA"/>
</dbReference>
<dbReference type="GO" id="GO:0000398">
    <property type="term" value="P:mRNA splicing, via spliceosome"/>
    <property type="evidence" value="ECO:0007669"/>
    <property type="project" value="TreeGrafter"/>
</dbReference>
<dbReference type="GO" id="GO:0005685">
    <property type="term" value="C:U1 snRNP"/>
    <property type="evidence" value="ECO:0007669"/>
    <property type="project" value="TreeGrafter"/>
</dbReference>
<evidence type="ECO:0000313" key="6">
    <source>
        <dbReference type="EMBL" id="WEL38646.1"/>
    </source>
</evidence>
<protein>
    <recommendedName>
        <fullName evidence="3">Sm protein G</fullName>
    </recommendedName>
</protein>
<dbReference type="InterPro" id="IPR047575">
    <property type="entry name" value="Sm"/>
</dbReference>
<gene>
    <name evidence="5" type="ORF">GPU96_05g09300</name>
    <name evidence="6" type="ORF">PFJ87_05g01160</name>
</gene>
<dbReference type="SUPFAM" id="SSF50182">
    <property type="entry name" value="Sm-like ribonucleoproteins"/>
    <property type="match status" value="1"/>
</dbReference>
<dbReference type="GO" id="GO:0071013">
    <property type="term" value="C:catalytic step 2 spliceosome"/>
    <property type="evidence" value="ECO:0007669"/>
    <property type="project" value="TreeGrafter"/>
</dbReference>
<evidence type="ECO:0000313" key="8">
    <source>
        <dbReference type="Proteomes" id="UP001217963"/>
    </source>
</evidence>
<evidence type="ECO:0000313" key="7">
    <source>
        <dbReference type="Proteomes" id="UP001059546"/>
    </source>
</evidence>
<keyword evidence="8" id="KW-1185">Reference proteome</keyword>
<reference evidence="6 8" key="2">
    <citation type="submission" date="2023-02" db="EMBL/GenBank/DDBJ databases">
        <title>Encephalitozoon hellem ATCC 50451 complete genome.</title>
        <authorList>
            <person name="Mascarenhas dos Santos A.C."/>
            <person name="Julian A.T."/>
            <person name="Pombert J.-F."/>
        </authorList>
    </citation>
    <scope>NUCLEOTIDE SEQUENCE [LARGE SCALE GENOMIC DNA]</scope>
    <source>
        <strain evidence="6 8">ATCC 50451</strain>
    </source>
</reference>
<dbReference type="GO" id="GO:0071004">
    <property type="term" value="C:U2-type prespliceosome"/>
    <property type="evidence" value="ECO:0007669"/>
    <property type="project" value="TreeGrafter"/>
</dbReference>
<dbReference type="EMBL" id="CP119066">
    <property type="protein sequence ID" value="WEL38646.1"/>
    <property type="molecule type" value="Genomic_DNA"/>
</dbReference>
<accession>A0A9Q9CC30</accession>
<sequence>MGKSAVPNLTGLLHKKVAVRIDGGHTLKGLLMGYDAFMNIVLSGTMETNEAQSTAVIRGEFVEDIVPVDEAS</sequence>
<name>A0A9Q9CC30_ENCHE</name>
<dbReference type="PROSITE" id="PS52002">
    <property type="entry name" value="SM"/>
    <property type="match status" value="1"/>
</dbReference>
<comment type="similarity">
    <text evidence="1">Belongs to the snRNP Sm proteins family.</text>
</comment>
<dbReference type="Proteomes" id="UP001217963">
    <property type="component" value="Chromosome V"/>
</dbReference>
<dbReference type="GO" id="GO:0003723">
    <property type="term" value="F:RNA binding"/>
    <property type="evidence" value="ECO:0007669"/>
    <property type="project" value="InterPro"/>
</dbReference>
<dbReference type="AlphaFoldDB" id="A0A9Q9CC30"/>
<reference evidence="5" key="1">
    <citation type="submission" date="2021-05" db="EMBL/GenBank/DDBJ databases">
        <title>Encephalitozoon hellem ATCC 50604 Complete Genome.</title>
        <authorList>
            <person name="Mascarenhas dos Santos A.C."/>
            <person name="Julian A.T."/>
            <person name="Pombert J.-F."/>
        </authorList>
    </citation>
    <scope>NUCLEOTIDE SEQUENCE</scope>
    <source>
        <strain evidence="5">ATCC 50604</strain>
    </source>
</reference>
<dbReference type="Gene3D" id="2.30.30.100">
    <property type="match status" value="1"/>
</dbReference>
<dbReference type="Proteomes" id="UP001059546">
    <property type="component" value="Chromosome V"/>
</dbReference>
<dbReference type="InterPro" id="IPR010920">
    <property type="entry name" value="LSM_dom_sf"/>
</dbReference>
<dbReference type="InterPro" id="IPR001163">
    <property type="entry name" value="Sm_dom_euk/arc"/>
</dbReference>
<keyword evidence="2 5" id="KW-0687">Ribonucleoprotein</keyword>
<dbReference type="GO" id="GO:0005686">
    <property type="term" value="C:U2 snRNP"/>
    <property type="evidence" value="ECO:0007669"/>
    <property type="project" value="TreeGrafter"/>
</dbReference>
<dbReference type="GO" id="GO:0034719">
    <property type="term" value="C:SMN-Sm protein complex"/>
    <property type="evidence" value="ECO:0007669"/>
    <property type="project" value="TreeGrafter"/>
</dbReference>
<evidence type="ECO:0000256" key="2">
    <source>
        <dbReference type="ARBA" id="ARBA00023274"/>
    </source>
</evidence>
<dbReference type="GO" id="GO:0071011">
    <property type="term" value="C:precatalytic spliceosome"/>
    <property type="evidence" value="ECO:0007669"/>
    <property type="project" value="TreeGrafter"/>
</dbReference>
<dbReference type="SMART" id="SM00651">
    <property type="entry name" value="Sm"/>
    <property type="match status" value="1"/>
</dbReference>
<dbReference type="PANTHER" id="PTHR10553">
    <property type="entry name" value="SMALL NUCLEAR RIBONUCLEOPROTEIN"/>
    <property type="match status" value="1"/>
</dbReference>
<dbReference type="GO" id="GO:0005689">
    <property type="term" value="C:U12-type spliceosomal complex"/>
    <property type="evidence" value="ECO:0007669"/>
    <property type="project" value="TreeGrafter"/>
</dbReference>
<evidence type="ECO:0000256" key="3">
    <source>
        <dbReference type="ARBA" id="ARBA00041356"/>
    </source>
</evidence>
<dbReference type="GO" id="GO:0005687">
    <property type="term" value="C:U4 snRNP"/>
    <property type="evidence" value="ECO:0007669"/>
    <property type="project" value="TreeGrafter"/>
</dbReference>
<evidence type="ECO:0000256" key="1">
    <source>
        <dbReference type="ARBA" id="ARBA00006850"/>
    </source>
</evidence>
<evidence type="ECO:0000259" key="4">
    <source>
        <dbReference type="PROSITE" id="PS52002"/>
    </source>
</evidence>
<dbReference type="PANTHER" id="PTHR10553:SF2">
    <property type="entry name" value="SMALL NUCLEAR RIBONUCLEOPROTEIN G"/>
    <property type="match status" value="1"/>
</dbReference>